<dbReference type="Gene3D" id="2.40.10.10">
    <property type="entry name" value="Trypsin-like serine proteases"/>
    <property type="match status" value="2"/>
</dbReference>
<reference evidence="7 9" key="2">
    <citation type="journal article" date="2019" name="Nat. Microbiol.">
        <title>Wide diversity of methane and short-chain alkane metabolisms in uncultured archaea.</title>
        <authorList>
            <person name="Borrel G."/>
            <person name="Adam P.S."/>
            <person name="McKay L.J."/>
            <person name="Chen L.X."/>
            <person name="Sierra-Garcia I.N."/>
            <person name="Sieber C.M."/>
            <person name="Letourneur Q."/>
            <person name="Ghozlane A."/>
            <person name="Andersen G.L."/>
            <person name="Li W.J."/>
            <person name="Hallam S.J."/>
            <person name="Muyzer G."/>
            <person name="de Oliveira V.M."/>
            <person name="Inskeep W.P."/>
            <person name="Banfield J.F."/>
            <person name="Gribaldo S."/>
        </authorList>
    </citation>
    <scope>NUCLEOTIDE SEQUENCE [LARGE SCALE GENOMIC DNA]</scope>
    <source>
        <strain evidence="7">Verst-YHS</strain>
    </source>
</reference>
<dbReference type="InterPro" id="IPR036034">
    <property type="entry name" value="PDZ_sf"/>
</dbReference>
<dbReference type="SMART" id="SM00228">
    <property type="entry name" value="PDZ"/>
    <property type="match status" value="1"/>
</dbReference>
<evidence type="ECO:0000256" key="3">
    <source>
        <dbReference type="ARBA" id="ARBA00022801"/>
    </source>
</evidence>
<evidence type="ECO:0000313" key="7">
    <source>
        <dbReference type="EMBL" id="RZN56798.1"/>
    </source>
</evidence>
<feature type="coiled-coil region" evidence="4">
    <location>
        <begin position="22"/>
        <end position="49"/>
    </location>
</feature>
<dbReference type="Pfam" id="PF13365">
    <property type="entry name" value="Trypsin_2"/>
    <property type="match status" value="1"/>
</dbReference>
<dbReference type="SUPFAM" id="SSF50156">
    <property type="entry name" value="PDZ domain-like"/>
    <property type="match status" value="1"/>
</dbReference>
<dbReference type="Pfam" id="PF13180">
    <property type="entry name" value="PDZ_2"/>
    <property type="match status" value="1"/>
</dbReference>
<keyword evidence="5" id="KW-1133">Transmembrane helix</keyword>
<dbReference type="InterPro" id="IPR043504">
    <property type="entry name" value="Peptidase_S1_PA_chymotrypsin"/>
</dbReference>
<gene>
    <name evidence="8" type="ORF">DSO09_04220</name>
    <name evidence="7" type="ORF">EF809_02070</name>
</gene>
<comment type="caution">
    <text evidence="7">The sequence shown here is derived from an EMBL/GenBank/DDBJ whole genome shotgun (WGS) entry which is preliminary data.</text>
</comment>
<evidence type="ECO:0000256" key="1">
    <source>
        <dbReference type="ARBA" id="ARBA00010541"/>
    </source>
</evidence>
<organism evidence="7 9">
    <name type="scientific">Thermoproteota archaeon</name>
    <dbReference type="NCBI Taxonomy" id="2056631"/>
    <lineage>
        <taxon>Archaea</taxon>
        <taxon>Thermoproteota</taxon>
    </lineage>
</organism>
<dbReference type="InterPro" id="IPR051201">
    <property type="entry name" value="Chloro_Bact_Ser_Proteases"/>
</dbReference>
<dbReference type="PROSITE" id="PS50106">
    <property type="entry name" value="PDZ"/>
    <property type="match status" value="1"/>
</dbReference>
<evidence type="ECO:0000256" key="2">
    <source>
        <dbReference type="ARBA" id="ARBA00022670"/>
    </source>
</evidence>
<sequence length="386" mass="41850">MESKQIIAIAIFLFIIGAYIGYAISYNEIQNLTAEINSLKNRISSLELRESNIQTTNQQINTSLSDIYEKVKYSIVMIKGFNVIKDIFTTYYSEVIGSGFIVNLTGEPLVVTNFHVIDGMINGSITFFDGEAYPFDVIGKDRYSDLAILKVYAPKEKLIPLPVISSSTLRVGDFVIAIGNPYGLQSTLTSGIVSQLGRAITTETTGGYLLADLIQITTPINPGNSGGPLLDIYGRVVGITTAIILGAQNVGFAIPSDTLIREINDLVKKGKYDHPYIGISGIDIDYNIAKTIGINFTYGILIQSVVKGSPAEKAGLRGGTSTITIAGNQIYIGGDIILSVDGHSVKTMEELLSYIERNKVPGQKIDIGIFRDGRIINIPLILGIRP</sequence>
<dbReference type="EMBL" id="RXIH01000017">
    <property type="protein sequence ID" value="RZN56798.1"/>
    <property type="molecule type" value="Genomic_DNA"/>
</dbReference>
<protein>
    <submittedName>
        <fullName evidence="7">PDZ domain-containing protein</fullName>
    </submittedName>
    <submittedName>
        <fullName evidence="8">Trypsin</fullName>
    </submittedName>
</protein>
<dbReference type="EMBL" id="QNVI01000051">
    <property type="protein sequence ID" value="TDA38483.1"/>
    <property type="molecule type" value="Genomic_DNA"/>
</dbReference>
<evidence type="ECO:0000313" key="8">
    <source>
        <dbReference type="EMBL" id="TDA38483.1"/>
    </source>
</evidence>
<comment type="similarity">
    <text evidence="1">Belongs to the peptidase S1C family.</text>
</comment>
<dbReference type="InterPro" id="IPR009003">
    <property type="entry name" value="Peptidase_S1_PA"/>
</dbReference>
<name>A0A520KG68_9CREN</name>
<evidence type="ECO:0000256" key="4">
    <source>
        <dbReference type="SAM" id="Coils"/>
    </source>
</evidence>
<reference evidence="8 10" key="1">
    <citation type="journal article" date="2019" name="Nat. Microbiol.">
        <title>Expanding anaerobic alkane metabolism in the domain of Archaea.</title>
        <authorList>
            <person name="Wang Y."/>
            <person name="Wegener G."/>
            <person name="Hou J."/>
            <person name="Wang F."/>
            <person name="Xiao X."/>
        </authorList>
    </citation>
    <scope>NUCLEOTIDE SEQUENCE [LARGE SCALE GENOMIC DNA]</scope>
    <source>
        <strain evidence="8">WYZ-LMO11</strain>
    </source>
</reference>
<feature type="domain" description="PDZ" evidence="6">
    <location>
        <begin position="281"/>
        <end position="348"/>
    </location>
</feature>
<dbReference type="GO" id="GO:0006508">
    <property type="term" value="P:proteolysis"/>
    <property type="evidence" value="ECO:0007669"/>
    <property type="project" value="UniProtKB-KW"/>
</dbReference>
<evidence type="ECO:0000313" key="10">
    <source>
        <dbReference type="Proteomes" id="UP000317265"/>
    </source>
</evidence>
<accession>A0A520KG68</accession>
<dbReference type="PANTHER" id="PTHR43343:SF3">
    <property type="entry name" value="PROTEASE DO-LIKE 8, CHLOROPLASTIC"/>
    <property type="match status" value="1"/>
</dbReference>
<keyword evidence="4" id="KW-0175">Coiled coil</keyword>
<dbReference type="SUPFAM" id="SSF50494">
    <property type="entry name" value="Trypsin-like serine proteases"/>
    <property type="match status" value="1"/>
</dbReference>
<evidence type="ECO:0000313" key="9">
    <source>
        <dbReference type="Proteomes" id="UP000316080"/>
    </source>
</evidence>
<keyword evidence="5" id="KW-0812">Transmembrane</keyword>
<dbReference type="PRINTS" id="PR00834">
    <property type="entry name" value="PROTEASES2C"/>
</dbReference>
<proteinExistence type="inferred from homology"/>
<dbReference type="AlphaFoldDB" id="A0A520KG68"/>
<dbReference type="InterPro" id="IPR001478">
    <property type="entry name" value="PDZ"/>
</dbReference>
<dbReference type="Proteomes" id="UP000316080">
    <property type="component" value="Unassembled WGS sequence"/>
</dbReference>
<evidence type="ECO:0000259" key="6">
    <source>
        <dbReference type="PROSITE" id="PS50106"/>
    </source>
</evidence>
<dbReference type="InterPro" id="IPR001940">
    <property type="entry name" value="Peptidase_S1C"/>
</dbReference>
<dbReference type="GO" id="GO:0004252">
    <property type="term" value="F:serine-type endopeptidase activity"/>
    <property type="evidence" value="ECO:0007669"/>
    <property type="project" value="InterPro"/>
</dbReference>
<dbReference type="PANTHER" id="PTHR43343">
    <property type="entry name" value="PEPTIDASE S12"/>
    <property type="match status" value="1"/>
</dbReference>
<keyword evidence="3" id="KW-0378">Hydrolase</keyword>
<evidence type="ECO:0000256" key="5">
    <source>
        <dbReference type="SAM" id="Phobius"/>
    </source>
</evidence>
<dbReference type="Proteomes" id="UP000317265">
    <property type="component" value="Unassembled WGS sequence"/>
</dbReference>
<feature type="transmembrane region" description="Helical" evidence="5">
    <location>
        <begin position="6"/>
        <end position="24"/>
    </location>
</feature>
<keyword evidence="2" id="KW-0645">Protease</keyword>
<dbReference type="Gene3D" id="2.30.42.10">
    <property type="match status" value="1"/>
</dbReference>
<keyword evidence="5" id="KW-0472">Membrane</keyword>